<dbReference type="EMBL" id="QQZY01000009">
    <property type="protein sequence ID" value="RDI73503.1"/>
    <property type="molecule type" value="Genomic_DNA"/>
</dbReference>
<name>A0A7M2YTT8_9ACTN</name>
<sequence>MTTVHRNRHDLAARPIRGAITARGKKLSIGDTVGAARRLFANESVRVVPVRDGGRGGAAALDAEGSTWLVVPDDDGTTNVGLVCLRSDRIRLCPDAECHTGPTSSS</sequence>
<protein>
    <submittedName>
        <fullName evidence="1">Uncharacterized protein</fullName>
    </submittedName>
</protein>
<comment type="caution">
    <text evidence="1">The sequence shown here is derived from an EMBL/GenBank/DDBJ whole genome shotgun (WGS) entry which is preliminary data.</text>
</comment>
<dbReference type="AlphaFoldDB" id="A0A7M2YTT8"/>
<proteinExistence type="predicted"/>
<organism evidence="1 2">
    <name type="scientific">Gaiella occulta</name>
    <dbReference type="NCBI Taxonomy" id="1002870"/>
    <lineage>
        <taxon>Bacteria</taxon>
        <taxon>Bacillati</taxon>
        <taxon>Actinomycetota</taxon>
        <taxon>Thermoleophilia</taxon>
        <taxon>Gaiellales</taxon>
        <taxon>Gaiellaceae</taxon>
        <taxon>Gaiella</taxon>
    </lineage>
</organism>
<reference evidence="2" key="2">
    <citation type="journal article" date="2019" name="MicrobiologyOpen">
        <title>High-quality draft genome sequence of Gaiella occulta isolated from a 150 meter deep mineral water borehole and comparison with the genome sequences of other deep-branching lineages of the phylum Actinobacteria.</title>
        <authorList>
            <person name="Severino R."/>
            <person name="Froufe H.J.C."/>
            <person name="Barroso C."/>
            <person name="Albuquerque L."/>
            <person name="Lobo-da-Cunha A."/>
            <person name="da Costa M.S."/>
            <person name="Egas C."/>
        </authorList>
    </citation>
    <scope>NUCLEOTIDE SEQUENCE [LARGE SCALE GENOMIC DNA]</scope>
    <source>
        <strain evidence="2">F2-233</strain>
    </source>
</reference>
<evidence type="ECO:0000313" key="2">
    <source>
        <dbReference type="Proteomes" id="UP000254134"/>
    </source>
</evidence>
<keyword evidence="2" id="KW-1185">Reference proteome</keyword>
<accession>A0A7M2YTT8</accession>
<reference evidence="1 2" key="1">
    <citation type="submission" date="2018-07" db="EMBL/GenBank/DDBJ databases">
        <title>High-quality-draft genome sequence of Gaiella occulta.</title>
        <authorList>
            <person name="Severino R."/>
            <person name="Froufe H.J.C."/>
            <person name="Rainey F.A."/>
            <person name="Barroso C."/>
            <person name="Albuquerque L."/>
            <person name="Lobo-Da-Cunha A."/>
            <person name="Da Costa M.S."/>
            <person name="Egas C."/>
        </authorList>
    </citation>
    <scope>NUCLEOTIDE SEQUENCE [LARGE SCALE GENOMIC DNA]</scope>
    <source>
        <strain evidence="1 2">F2-233</strain>
    </source>
</reference>
<dbReference type="Proteomes" id="UP000254134">
    <property type="component" value="Unassembled WGS sequence"/>
</dbReference>
<evidence type="ECO:0000313" key="1">
    <source>
        <dbReference type="EMBL" id="RDI73503.1"/>
    </source>
</evidence>
<gene>
    <name evidence="1" type="ORF">Gocc_2859</name>
</gene>
<dbReference type="RefSeq" id="WP_114797248.1">
    <property type="nucleotide sequence ID" value="NZ_QQZY01000009.1"/>
</dbReference>